<evidence type="ECO:0000256" key="2">
    <source>
        <dbReference type="ARBA" id="ARBA00023125"/>
    </source>
</evidence>
<dbReference type="InterPro" id="IPR018062">
    <property type="entry name" value="HTH_AraC-typ_CS"/>
</dbReference>
<dbReference type="Gene3D" id="3.40.50.880">
    <property type="match status" value="1"/>
</dbReference>
<dbReference type="AlphaFoldDB" id="A0A839IW29"/>
<dbReference type="GO" id="GO:0003700">
    <property type="term" value="F:DNA-binding transcription factor activity"/>
    <property type="evidence" value="ECO:0007669"/>
    <property type="project" value="InterPro"/>
</dbReference>
<dbReference type="InterPro" id="IPR009057">
    <property type="entry name" value="Homeodomain-like_sf"/>
</dbReference>
<dbReference type="InterPro" id="IPR052158">
    <property type="entry name" value="INH-QAR"/>
</dbReference>
<dbReference type="Proteomes" id="UP000565262">
    <property type="component" value="Unassembled WGS sequence"/>
</dbReference>
<dbReference type="Gene3D" id="1.10.10.60">
    <property type="entry name" value="Homeodomain-like"/>
    <property type="match status" value="2"/>
</dbReference>
<dbReference type="SUPFAM" id="SSF46689">
    <property type="entry name" value="Homeodomain-like"/>
    <property type="match status" value="2"/>
</dbReference>
<dbReference type="GO" id="GO:0043565">
    <property type="term" value="F:sequence-specific DNA binding"/>
    <property type="evidence" value="ECO:0007669"/>
    <property type="project" value="InterPro"/>
</dbReference>
<gene>
    <name evidence="5" type="ORF">H4O21_23425</name>
</gene>
<feature type="domain" description="HTH araC/xylS-type" evidence="4">
    <location>
        <begin position="219"/>
        <end position="317"/>
    </location>
</feature>
<evidence type="ECO:0000313" key="5">
    <source>
        <dbReference type="EMBL" id="MBB1489565.1"/>
    </source>
</evidence>
<dbReference type="PANTHER" id="PTHR43130:SF3">
    <property type="entry name" value="HTH-TYPE TRANSCRIPTIONAL REGULATOR RV1931C"/>
    <property type="match status" value="1"/>
</dbReference>
<sequence length="324" mass="36306">MLNIEIFIYDQVIALDVTGPMEVFTAANHIRQLQGKPPAYRIFLSALTPGLIRLSSGAELYARESLTDLPPCDYFILPGSFITPEIIQDKPLVERLTAKAQASSKQVSICTGTFLLAATGLLDYKHCTTHWHYAQQLAECFPTLKVNADAIYIQSGSVYSSAGVTAGIDLALALVEQDYGADLAMAVARSLVLYMRRPGGQSQFSEPMQLRHKTGERFNKLHDWLQENIRSALSVEQMANFCRMSPRHFARRFTDTVNITPAKYLEQLRLTKARELLETTNLSIEAVALDAGFGKEERLRRTFLKILGVTPGMYRQHFMLQNAL</sequence>
<keyword evidence="6" id="KW-1185">Reference proteome</keyword>
<accession>A0A839IW29</accession>
<proteinExistence type="predicted"/>
<keyword evidence="3" id="KW-0804">Transcription</keyword>
<dbReference type="PROSITE" id="PS01124">
    <property type="entry name" value="HTH_ARAC_FAMILY_2"/>
    <property type="match status" value="1"/>
</dbReference>
<keyword evidence="2" id="KW-0238">DNA-binding</keyword>
<dbReference type="InterPro" id="IPR029062">
    <property type="entry name" value="Class_I_gatase-like"/>
</dbReference>
<dbReference type="CDD" id="cd03137">
    <property type="entry name" value="GATase1_AraC_1"/>
    <property type="match status" value="1"/>
</dbReference>
<evidence type="ECO:0000313" key="6">
    <source>
        <dbReference type="Proteomes" id="UP000565262"/>
    </source>
</evidence>
<reference evidence="5 6" key="1">
    <citation type="submission" date="2020-08" db="EMBL/GenBank/DDBJ databases">
        <title>Oceanospirillum sp. nov. isolated from marine sediment.</title>
        <authorList>
            <person name="Ji X."/>
        </authorList>
    </citation>
    <scope>NUCLEOTIDE SEQUENCE [LARGE SCALE GENOMIC DNA]</scope>
    <source>
        <strain evidence="5 6">D5</strain>
    </source>
</reference>
<comment type="caution">
    <text evidence="5">The sequence shown here is derived from an EMBL/GenBank/DDBJ whole genome shotgun (WGS) entry which is preliminary data.</text>
</comment>
<dbReference type="SUPFAM" id="SSF52317">
    <property type="entry name" value="Class I glutamine amidotransferase-like"/>
    <property type="match status" value="1"/>
</dbReference>
<dbReference type="RefSeq" id="WP_182812056.1">
    <property type="nucleotide sequence ID" value="NZ_JACJFM010000060.1"/>
</dbReference>
<dbReference type="InterPro" id="IPR018060">
    <property type="entry name" value="HTH_AraC"/>
</dbReference>
<evidence type="ECO:0000259" key="4">
    <source>
        <dbReference type="PROSITE" id="PS01124"/>
    </source>
</evidence>
<name>A0A839IW29_9GAMM</name>
<dbReference type="Pfam" id="PF12833">
    <property type="entry name" value="HTH_18"/>
    <property type="match status" value="1"/>
</dbReference>
<dbReference type="PROSITE" id="PS00041">
    <property type="entry name" value="HTH_ARAC_FAMILY_1"/>
    <property type="match status" value="1"/>
</dbReference>
<dbReference type="SMART" id="SM00342">
    <property type="entry name" value="HTH_ARAC"/>
    <property type="match status" value="1"/>
</dbReference>
<organism evidence="5 6">
    <name type="scientific">Oceanospirillum sediminis</name>
    <dbReference type="NCBI Taxonomy" id="2760088"/>
    <lineage>
        <taxon>Bacteria</taxon>
        <taxon>Pseudomonadati</taxon>
        <taxon>Pseudomonadota</taxon>
        <taxon>Gammaproteobacteria</taxon>
        <taxon>Oceanospirillales</taxon>
        <taxon>Oceanospirillaceae</taxon>
        <taxon>Oceanospirillum</taxon>
    </lineage>
</organism>
<dbReference type="EMBL" id="JACJFM010000060">
    <property type="protein sequence ID" value="MBB1489565.1"/>
    <property type="molecule type" value="Genomic_DNA"/>
</dbReference>
<dbReference type="PANTHER" id="PTHR43130">
    <property type="entry name" value="ARAC-FAMILY TRANSCRIPTIONAL REGULATOR"/>
    <property type="match status" value="1"/>
</dbReference>
<protein>
    <submittedName>
        <fullName evidence="5">GlxA family transcriptional regulator</fullName>
    </submittedName>
</protein>
<evidence type="ECO:0000256" key="3">
    <source>
        <dbReference type="ARBA" id="ARBA00023163"/>
    </source>
</evidence>
<keyword evidence="1" id="KW-0805">Transcription regulation</keyword>
<dbReference type="InterPro" id="IPR002818">
    <property type="entry name" value="DJ-1/PfpI"/>
</dbReference>
<dbReference type="Pfam" id="PF01965">
    <property type="entry name" value="DJ-1_PfpI"/>
    <property type="match status" value="1"/>
</dbReference>
<evidence type="ECO:0000256" key="1">
    <source>
        <dbReference type="ARBA" id="ARBA00023015"/>
    </source>
</evidence>